<keyword evidence="1" id="KW-1133">Transmembrane helix</keyword>
<reference evidence="4 5" key="1">
    <citation type="submission" date="2014-11" db="EMBL/GenBank/DDBJ databases">
        <authorList>
            <person name="Urmite Genomes Urmite Genomes"/>
        </authorList>
    </citation>
    <scope>NUCLEOTIDE SEQUENCE [LARGE SCALE GENOMIC DNA]</scope>
    <source>
        <strain evidence="4 5">Oc5</strain>
    </source>
</reference>
<evidence type="ECO:0000256" key="1">
    <source>
        <dbReference type="SAM" id="Phobius"/>
    </source>
</evidence>
<dbReference type="EMBL" id="CDGG01000001">
    <property type="protein sequence ID" value="CEI84027.1"/>
    <property type="molecule type" value="Genomic_DNA"/>
</dbReference>
<dbReference type="SMART" id="SM00642">
    <property type="entry name" value="Aamy"/>
    <property type="match status" value="1"/>
</dbReference>
<dbReference type="InterPro" id="IPR017853">
    <property type="entry name" value="GH"/>
</dbReference>
<dbReference type="GO" id="GO:0005975">
    <property type="term" value="P:carbohydrate metabolic process"/>
    <property type="evidence" value="ECO:0007669"/>
    <property type="project" value="InterPro"/>
</dbReference>
<dbReference type="Gene3D" id="3.20.20.80">
    <property type="entry name" value="Glycosidases"/>
    <property type="match status" value="1"/>
</dbReference>
<sequence>MIKKISIGFAAVISMFIMQIPVHAQDEDIHNEVFYQVLIDRFNNGDTEIEGELDINDPYHYHGGDFQGIINKLDDLQDIGITTISLSPITENKERGYHGYWINDFYEINPQFGTMEDFERLVSEVHNRDMKIMIDFVFNYAADTSPLTDDADKEDWWLGAPESNDEWLSETVQFDLTNPEAAEYVLDAARYWQEETEVDGFKLHDADMAPQPFVEELTAALKENRPDFYLIGDTSAATIDEAASLMENTSLDLINYPGFNQVLSETFADSDQDVSAIFDAWEEQRLTDFYKQIDGLQQERFTNIFSENQRNAVTAWTLALTYMYTTPGATMVTQGTELPMYGMDAEESQRLVPFNSGDEDLREFHKRIAALHNEFPALRLGDFEYVGSEASMLVFRRSYEDEVMYVAINNGSESAYIDETNLESGMQLTGILEDNLVRENEEGNYRIGIPRESVEVYLLEEDKGFNWLFIGFIISVLLLFVIAVVLLKRKQKQREHADN</sequence>
<dbReference type="AlphaFoldDB" id="A0A0A1MX96"/>
<dbReference type="PANTHER" id="PTHR10357">
    <property type="entry name" value="ALPHA-AMYLASE FAMILY MEMBER"/>
    <property type="match status" value="1"/>
</dbReference>
<dbReference type="Pfam" id="PF22026">
    <property type="entry name" value="Alpha-amylase_C_2"/>
    <property type="match status" value="1"/>
</dbReference>
<dbReference type="InterPro" id="IPR006047">
    <property type="entry name" value="GH13_cat_dom"/>
</dbReference>
<keyword evidence="2" id="KW-0732">Signal</keyword>
<keyword evidence="5" id="KW-1185">Reference proteome</keyword>
<accession>A0A0A1MX96</accession>
<dbReference type="SUPFAM" id="SSF51011">
    <property type="entry name" value="Glycosyl hydrolase domain"/>
    <property type="match status" value="1"/>
</dbReference>
<feature type="transmembrane region" description="Helical" evidence="1">
    <location>
        <begin position="467"/>
        <end position="487"/>
    </location>
</feature>
<protein>
    <submittedName>
        <fullName evidence="4">Beta/alpha-amylase</fullName>
    </submittedName>
</protein>
<dbReference type="RefSeq" id="WP_042534595.1">
    <property type="nucleotide sequence ID" value="NZ_CDGG01000001.1"/>
</dbReference>
<dbReference type="InterPro" id="IPR054174">
    <property type="entry name" value="Alpha-amylase-like_C"/>
</dbReference>
<dbReference type="OrthoDB" id="9805159at2"/>
<gene>
    <name evidence="4" type="ORF">BN997_03960</name>
</gene>
<feature type="domain" description="Glycosyl hydrolase family 13 catalytic" evidence="3">
    <location>
        <begin position="36"/>
        <end position="372"/>
    </location>
</feature>
<evidence type="ECO:0000313" key="5">
    <source>
        <dbReference type="Proteomes" id="UP000040453"/>
    </source>
</evidence>
<dbReference type="Gene3D" id="2.60.40.1180">
    <property type="entry name" value="Golgi alpha-mannosidase II"/>
    <property type="match status" value="1"/>
</dbReference>
<dbReference type="InterPro" id="IPR013780">
    <property type="entry name" value="Glyco_hydro_b"/>
</dbReference>
<organism evidence="4 5">
    <name type="scientific">Oceanobacillus oncorhynchi</name>
    <dbReference type="NCBI Taxonomy" id="545501"/>
    <lineage>
        <taxon>Bacteria</taxon>
        <taxon>Bacillati</taxon>
        <taxon>Bacillota</taxon>
        <taxon>Bacilli</taxon>
        <taxon>Bacillales</taxon>
        <taxon>Bacillaceae</taxon>
        <taxon>Oceanobacillus</taxon>
    </lineage>
</organism>
<keyword evidence="1" id="KW-0472">Membrane</keyword>
<evidence type="ECO:0000313" key="4">
    <source>
        <dbReference type="EMBL" id="CEI84027.1"/>
    </source>
</evidence>
<proteinExistence type="predicted"/>
<dbReference type="SUPFAM" id="SSF51445">
    <property type="entry name" value="(Trans)glycosidases"/>
    <property type="match status" value="1"/>
</dbReference>
<evidence type="ECO:0000256" key="2">
    <source>
        <dbReference type="SAM" id="SignalP"/>
    </source>
</evidence>
<evidence type="ECO:0000259" key="3">
    <source>
        <dbReference type="SMART" id="SM00642"/>
    </source>
</evidence>
<feature type="chain" id="PRO_5001986646" evidence="2">
    <location>
        <begin position="25"/>
        <end position="499"/>
    </location>
</feature>
<keyword evidence="1" id="KW-0812">Transmembrane</keyword>
<dbReference type="STRING" id="545501.BN997_03960"/>
<dbReference type="Proteomes" id="UP000040453">
    <property type="component" value="Unassembled WGS sequence"/>
</dbReference>
<name>A0A0A1MX96_9BACI</name>
<dbReference type="Pfam" id="PF00128">
    <property type="entry name" value="Alpha-amylase"/>
    <property type="match status" value="2"/>
</dbReference>
<feature type="signal peptide" evidence="2">
    <location>
        <begin position="1"/>
        <end position="24"/>
    </location>
</feature>